<evidence type="ECO:0000256" key="1">
    <source>
        <dbReference type="ARBA" id="ARBA00006407"/>
    </source>
</evidence>
<dbReference type="AlphaFoldDB" id="A0A3B0UE41"/>
<dbReference type="PANTHER" id="PTHR12184">
    <property type="entry name" value="UBIQUINOL-CYTOCHROME C REDUCTASE COMPLEX ASSEMBLY FACTOR 1 FAMILY MEMBER"/>
    <property type="match status" value="1"/>
</dbReference>
<evidence type="ECO:0000313" key="3">
    <source>
        <dbReference type="EMBL" id="VAW23547.1"/>
    </source>
</evidence>
<sequence>MIMSLFRKKADTAQVRALYGAIVAQSRQPLFYAQWEVPDTVTGRFDMISLHLCLVFRRLKSREETSKIFSQALFDMFFVDMDRSLREMGAGDMAVPKRIKEMGELFYGMLGSIDAALANNDHDAICATLSRNVFDANEPNSLDRFAFYVIAQADNLNRTEIDDILAGKIDLDLDFDAIAPVDTPQ</sequence>
<dbReference type="InterPro" id="IPR007129">
    <property type="entry name" value="Ubiqinol_cyt_c_chaperone_CPB3"/>
</dbReference>
<reference evidence="3" key="1">
    <citation type="submission" date="2018-06" db="EMBL/GenBank/DDBJ databases">
        <authorList>
            <person name="Zhirakovskaya E."/>
        </authorList>
    </citation>
    <scope>NUCLEOTIDE SEQUENCE</scope>
</reference>
<proteinExistence type="inferred from homology"/>
<dbReference type="PANTHER" id="PTHR12184:SF1">
    <property type="entry name" value="UBIQUINOL-CYTOCHROME-C REDUCTASE COMPLEX ASSEMBLY FACTOR 1"/>
    <property type="match status" value="1"/>
</dbReference>
<comment type="similarity">
    <text evidence="1">Belongs to the CBP3 family.</text>
</comment>
<feature type="domain" description="Ubiquinol-cytochrome c chaperone" evidence="2">
    <location>
        <begin position="35"/>
        <end position="169"/>
    </location>
</feature>
<organism evidence="3">
    <name type="scientific">hydrothermal vent metagenome</name>
    <dbReference type="NCBI Taxonomy" id="652676"/>
    <lineage>
        <taxon>unclassified sequences</taxon>
        <taxon>metagenomes</taxon>
        <taxon>ecological metagenomes</taxon>
    </lineage>
</organism>
<evidence type="ECO:0000259" key="2">
    <source>
        <dbReference type="Pfam" id="PF03981"/>
    </source>
</evidence>
<dbReference type="InterPro" id="IPR014569">
    <property type="entry name" value="Ubq_cyt-c_CBP3-rel"/>
</dbReference>
<dbReference type="EMBL" id="UOEO01000240">
    <property type="protein sequence ID" value="VAW23547.1"/>
    <property type="molecule type" value="Genomic_DNA"/>
</dbReference>
<protein>
    <submittedName>
        <fullName evidence="3">Ubiquinol-cytochrome C chaperone</fullName>
    </submittedName>
</protein>
<dbReference type="PIRSF" id="PIRSF032079">
    <property type="entry name" value="UCP032079"/>
    <property type="match status" value="1"/>
</dbReference>
<gene>
    <name evidence="3" type="ORF">MNBD_ALPHA12-216</name>
</gene>
<name>A0A3B0UE41_9ZZZZ</name>
<accession>A0A3B0UE41</accession>
<dbReference type="InterPro" id="IPR021150">
    <property type="entry name" value="Ubiq_cyt_c_chap"/>
</dbReference>
<dbReference type="Pfam" id="PF03981">
    <property type="entry name" value="Ubiq_cyt_C_chap"/>
    <property type="match status" value="1"/>
</dbReference>